<dbReference type="Pfam" id="PF00854">
    <property type="entry name" value="PTR2"/>
    <property type="match status" value="1"/>
</dbReference>
<feature type="domain" description="Major facilitator superfamily (MFS) profile" evidence="10">
    <location>
        <begin position="58"/>
        <end position="514"/>
    </location>
</feature>
<feature type="transmembrane region" description="Helical" evidence="9">
    <location>
        <begin position="396"/>
        <end position="415"/>
    </location>
</feature>
<dbReference type="GO" id="GO:1904680">
    <property type="term" value="F:peptide transmembrane transporter activity"/>
    <property type="evidence" value="ECO:0007669"/>
    <property type="project" value="InterPro"/>
</dbReference>
<name>A0QY47_MYCS2</name>
<feature type="transmembrane region" description="Helical" evidence="9">
    <location>
        <begin position="156"/>
        <end position="178"/>
    </location>
</feature>
<proteinExistence type="inferred from homology"/>
<accession>A0QY47</accession>
<sequence>MPQNTLHTAGFPFAHRIAGFSALPADALTERGKVTPMGEAHDTQARRTVFGHPMGLVNLFGVELWERFSFYGMLTILGYYLYYTATDGGLGLPQSTATGIVGAYGGLVYLSTVLGGWIADRVLGMERTVFYGGVVVMCGHIALAVLPGLAGVGIGLVLVALGSGALKANASSLLGTLYDKDDPRCDGGFTLFYLGVNLGAFVGPLVTGILQTRIGFHYGFGAAAIGMALGLVQYVVYRRNLGTHGRIVPNPLPSSSFGKVAAFATALVIAAVALFVSGVVTLANLSQATTVVIALASVAYFAVFLTSSKVSTLERTRVRAFIPLFVANAVFWSLFQQIFTVLAVYSDERMNWSVFGWTAPSNWIGSIEPVWIIVLSPVFAWLWTRLGDRAPTTPRKFSYAVIGMGVAFLLFLPMAGTTGRAVPALVVAAILALFAISELTISPIGLSVTTKLAPEAFRAQMMALYFFSLGLGTAMSGVLAGYYDPAHEFAYFGILGLVAIVVGIVVFAVSPRITRLMEGVH</sequence>
<feature type="transmembrane region" description="Helical" evidence="9">
    <location>
        <begin position="421"/>
        <end position="441"/>
    </location>
</feature>
<evidence type="ECO:0000256" key="4">
    <source>
        <dbReference type="ARBA" id="ARBA00022475"/>
    </source>
</evidence>
<dbReference type="NCBIfam" id="TIGR00924">
    <property type="entry name" value="yjdL_sub1_fam"/>
    <property type="match status" value="1"/>
</dbReference>
<feature type="transmembrane region" description="Helical" evidence="9">
    <location>
        <begin position="363"/>
        <end position="384"/>
    </location>
</feature>
<evidence type="ECO:0000256" key="3">
    <source>
        <dbReference type="ARBA" id="ARBA00022448"/>
    </source>
</evidence>
<dbReference type="OrthoDB" id="9772725at2"/>
<dbReference type="InterPro" id="IPR018456">
    <property type="entry name" value="PTR2_symporter_CS"/>
</dbReference>
<feature type="transmembrane region" description="Helical" evidence="9">
    <location>
        <begin position="129"/>
        <end position="150"/>
    </location>
</feature>
<dbReference type="InterPro" id="IPR036259">
    <property type="entry name" value="MFS_trans_sf"/>
</dbReference>
<evidence type="ECO:0000256" key="8">
    <source>
        <dbReference type="RuleBase" id="RU003755"/>
    </source>
</evidence>
<dbReference type="eggNOG" id="COG3104">
    <property type="taxonomic scope" value="Bacteria"/>
</dbReference>
<dbReference type="PROSITE" id="PS01023">
    <property type="entry name" value="PTR2_2"/>
    <property type="match status" value="1"/>
</dbReference>
<evidence type="ECO:0000259" key="10">
    <source>
        <dbReference type="PROSITE" id="PS50850"/>
    </source>
</evidence>
<feature type="transmembrane region" description="Helical" evidence="9">
    <location>
        <begin position="97"/>
        <end position="117"/>
    </location>
</feature>
<dbReference type="PANTHER" id="PTHR23517">
    <property type="entry name" value="RESISTANCE PROTEIN MDTM, PUTATIVE-RELATED-RELATED"/>
    <property type="match status" value="1"/>
</dbReference>
<feature type="transmembrane region" description="Helical" evidence="9">
    <location>
        <begin position="320"/>
        <end position="343"/>
    </location>
</feature>
<feature type="transmembrane region" description="Helical" evidence="9">
    <location>
        <begin position="489"/>
        <end position="509"/>
    </location>
</feature>
<evidence type="ECO:0000256" key="9">
    <source>
        <dbReference type="SAM" id="Phobius"/>
    </source>
</evidence>
<feature type="transmembrane region" description="Helical" evidence="9">
    <location>
        <begin position="288"/>
        <end position="308"/>
    </location>
</feature>
<evidence type="ECO:0000256" key="5">
    <source>
        <dbReference type="ARBA" id="ARBA00022692"/>
    </source>
</evidence>
<keyword evidence="7 9" id="KW-0472">Membrane</keyword>
<keyword evidence="4" id="KW-1003">Cell membrane</keyword>
<dbReference type="PROSITE" id="PS50850">
    <property type="entry name" value="MFS"/>
    <property type="match status" value="1"/>
</dbReference>
<dbReference type="InterPro" id="IPR005279">
    <property type="entry name" value="Dipep/tripep_permease"/>
</dbReference>
<keyword evidence="12" id="KW-1185">Reference proteome</keyword>
<dbReference type="KEGG" id="msb:LJ00_17575"/>
<dbReference type="PANTHER" id="PTHR23517:SF15">
    <property type="entry name" value="PROTON-DEPENDENT OLIGOPEPTIDE FAMILY TRANSPORT PROTEIN"/>
    <property type="match status" value="1"/>
</dbReference>
<dbReference type="STRING" id="246196.MSMEG_3533"/>
<keyword evidence="5 8" id="KW-0812">Transmembrane</keyword>
<dbReference type="PROSITE" id="PS01022">
    <property type="entry name" value="PTR2_1"/>
    <property type="match status" value="1"/>
</dbReference>
<dbReference type="SUPFAM" id="SSF103473">
    <property type="entry name" value="MFS general substrate transporter"/>
    <property type="match status" value="1"/>
</dbReference>
<dbReference type="GO" id="GO:0006857">
    <property type="term" value="P:oligopeptide transport"/>
    <property type="evidence" value="ECO:0007669"/>
    <property type="project" value="InterPro"/>
</dbReference>
<comment type="similarity">
    <text evidence="2 8">Belongs to the major facilitator superfamily. Proton-dependent oligopeptide transporter (POT/PTR) (TC 2.A.17) family.</text>
</comment>
<dbReference type="InterPro" id="IPR020846">
    <property type="entry name" value="MFS_dom"/>
</dbReference>
<comment type="subcellular location">
    <subcellularLocation>
        <location evidence="1">Cell membrane</location>
        <topology evidence="1">Multi-pass membrane protein</topology>
    </subcellularLocation>
    <subcellularLocation>
        <location evidence="8">Membrane</location>
        <topology evidence="8">Multi-pass membrane protein</topology>
    </subcellularLocation>
</comment>
<evidence type="ECO:0000313" key="11">
    <source>
        <dbReference type="EMBL" id="ABK74070.1"/>
    </source>
</evidence>
<evidence type="ECO:0000256" key="7">
    <source>
        <dbReference type="ARBA" id="ARBA00023136"/>
    </source>
</evidence>
<evidence type="ECO:0000256" key="6">
    <source>
        <dbReference type="ARBA" id="ARBA00022989"/>
    </source>
</evidence>
<dbReference type="AlphaFoldDB" id="A0QY47"/>
<dbReference type="EMBL" id="CP000480">
    <property type="protein sequence ID" value="ABK74070.1"/>
    <property type="molecule type" value="Genomic_DNA"/>
</dbReference>
<dbReference type="Proteomes" id="UP000000757">
    <property type="component" value="Chromosome"/>
</dbReference>
<dbReference type="PATRIC" id="fig|246196.19.peg.3485"/>
<evidence type="ECO:0000256" key="2">
    <source>
        <dbReference type="ARBA" id="ARBA00005982"/>
    </source>
</evidence>
<feature type="transmembrane region" description="Helical" evidence="9">
    <location>
        <begin position="190"/>
        <end position="210"/>
    </location>
</feature>
<feature type="transmembrane region" description="Helical" evidence="9">
    <location>
        <begin position="68"/>
        <end position="85"/>
    </location>
</feature>
<dbReference type="KEGG" id="msm:MSMEG_3533"/>
<feature type="transmembrane region" description="Helical" evidence="9">
    <location>
        <begin position="216"/>
        <end position="236"/>
    </location>
</feature>
<dbReference type="GO" id="GO:0005886">
    <property type="term" value="C:plasma membrane"/>
    <property type="evidence" value="ECO:0007669"/>
    <property type="project" value="UniProtKB-SubCell"/>
</dbReference>
<keyword evidence="3 8" id="KW-0813">Transport</keyword>
<dbReference type="PaxDb" id="246196-MSMEI_3452"/>
<gene>
    <name evidence="11" type="ordered locus">MSMEG_3533</name>
</gene>
<reference evidence="11 12" key="1">
    <citation type="submission" date="2006-10" db="EMBL/GenBank/DDBJ databases">
        <authorList>
            <person name="Fleischmann R.D."/>
            <person name="Dodson R.J."/>
            <person name="Haft D.H."/>
            <person name="Merkel J.S."/>
            <person name="Nelson W.C."/>
            <person name="Fraser C.M."/>
        </authorList>
    </citation>
    <scope>NUCLEOTIDE SEQUENCE [LARGE SCALE GENOMIC DNA]</scope>
    <source>
        <strain evidence="12">ATCC 700084 / mc(2)155</strain>
    </source>
</reference>
<dbReference type="CDD" id="cd17346">
    <property type="entry name" value="MFS_DtpA_like"/>
    <property type="match status" value="1"/>
</dbReference>
<keyword evidence="6 9" id="KW-1133">Transmembrane helix</keyword>
<feature type="transmembrane region" description="Helical" evidence="9">
    <location>
        <begin position="257"/>
        <end position="282"/>
    </location>
</feature>
<organism evidence="11 12">
    <name type="scientific">Mycolicibacterium smegmatis (strain ATCC 700084 / mc(2)155)</name>
    <name type="common">Mycobacterium smegmatis</name>
    <dbReference type="NCBI Taxonomy" id="246196"/>
    <lineage>
        <taxon>Bacteria</taxon>
        <taxon>Bacillati</taxon>
        <taxon>Actinomycetota</taxon>
        <taxon>Actinomycetes</taxon>
        <taxon>Mycobacteriales</taxon>
        <taxon>Mycobacteriaceae</taxon>
        <taxon>Mycolicibacterium</taxon>
    </lineage>
</organism>
<dbReference type="InterPro" id="IPR000109">
    <property type="entry name" value="POT_fam"/>
</dbReference>
<dbReference type="InterPro" id="IPR050171">
    <property type="entry name" value="MFS_Transporters"/>
</dbReference>
<protein>
    <submittedName>
        <fullName evidence="11">Di-/tripeptide transporter</fullName>
    </submittedName>
</protein>
<dbReference type="Gene3D" id="1.20.1250.20">
    <property type="entry name" value="MFS general substrate transporter like domains"/>
    <property type="match status" value="1"/>
</dbReference>
<evidence type="ECO:0000313" key="12">
    <source>
        <dbReference type="Proteomes" id="UP000000757"/>
    </source>
</evidence>
<feature type="transmembrane region" description="Helical" evidence="9">
    <location>
        <begin position="462"/>
        <end position="483"/>
    </location>
</feature>
<evidence type="ECO:0000256" key="1">
    <source>
        <dbReference type="ARBA" id="ARBA00004651"/>
    </source>
</evidence>